<evidence type="ECO:0000256" key="6">
    <source>
        <dbReference type="ARBA" id="ARBA00022989"/>
    </source>
</evidence>
<feature type="transmembrane region" description="Helical" evidence="9">
    <location>
        <begin position="538"/>
        <end position="560"/>
    </location>
</feature>
<feature type="transmembrane region" description="Helical" evidence="9">
    <location>
        <begin position="196"/>
        <end position="215"/>
    </location>
</feature>
<feature type="transmembrane region" description="Helical" evidence="9">
    <location>
        <begin position="500"/>
        <end position="518"/>
    </location>
</feature>
<dbReference type="RefSeq" id="XP_026192991.1">
    <property type="nucleotide sequence ID" value="XM_026337206.1"/>
</dbReference>
<feature type="transmembrane region" description="Helical" evidence="9">
    <location>
        <begin position="47"/>
        <end position="67"/>
    </location>
</feature>
<feature type="compositionally biased region" description="Low complexity" evidence="8">
    <location>
        <begin position="274"/>
        <end position="325"/>
    </location>
</feature>
<feature type="transmembrane region" description="Helical" evidence="9">
    <location>
        <begin position="113"/>
        <end position="132"/>
    </location>
</feature>
<keyword evidence="6 9" id="KW-1133">Transmembrane helix</keyword>
<dbReference type="GeneID" id="34618241"/>
<accession>A0A6P6RYJ3</accession>
<feature type="transmembrane region" description="Helical" evidence="9">
    <location>
        <begin position="382"/>
        <end position="404"/>
    </location>
</feature>
<feature type="transmembrane region" description="Helical" evidence="9">
    <location>
        <begin position="138"/>
        <end position="157"/>
    </location>
</feature>
<gene>
    <name evidence="11" type="primary">LOC34618241</name>
</gene>
<dbReference type="Gene3D" id="1.20.1250.20">
    <property type="entry name" value="MFS general substrate transporter like domains"/>
    <property type="match status" value="1"/>
</dbReference>
<name>A0A6P6RYJ3_9EIME</name>
<keyword evidence="5" id="KW-0029">Amino-acid transport</keyword>
<evidence type="ECO:0000313" key="10">
    <source>
        <dbReference type="Proteomes" id="UP000515125"/>
    </source>
</evidence>
<dbReference type="GO" id="GO:0016020">
    <property type="term" value="C:membrane"/>
    <property type="evidence" value="ECO:0007669"/>
    <property type="project" value="UniProtKB-SubCell"/>
</dbReference>
<keyword evidence="4 9" id="KW-0812">Transmembrane</keyword>
<feature type="region of interest" description="Disordered" evidence="8">
    <location>
        <begin position="271"/>
        <end position="327"/>
    </location>
</feature>
<feature type="transmembrane region" description="Helical" evidence="9">
    <location>
        <begin position="443"/>
        <end position="463"/>
    </location>
</feature>
<sequence length="586" mass="64729">MNTTHHFGWVGRGGRAVAPLFNFLQSFLPDTRHPAASQATPYGVNRYVLLLVYLFLVVLMGSDYLGWGPLSSMLYRSRAFYWLCSEDEILSATSQSSPGKPICIPQRQAIQTLFSGSYATYFIANALAGFLVDFAGPKVTALLGATLSACGWLMLGASCETFRVLLPSFLMIGGGAGMIYLPLLCIVNLFPGSFGIVLTLMGASLSLSLSVPSLLNSMHRSGVSLSFVCWMYAVVGPLMGILVISLFVPLEGFIDVDLFVLVRTGQPSQPSCSLPEALQQQQQREPQQLEQQDPQQPEPQQQQQLEQLEQQQPQQFEQQQQQRPRVSLRGSCRRGNVYSCGYQSLRSEYPAGCKTSGDQRCPAVALSTVTDDDYFKPFRVEAWSFVYFAVCGYFTLCSLSMLYYQKAAPVILTEPGQMALEIASPLSTIPCIILGRVTDYIPIVYVMMFVNFTGAVSFLLAAYPIGDASIISVCFFSVYIAIFTSQVFIYIKSLFTSIHFGKLAGIACMLGGIISVSIERVYCQLTEKHFKGNYSPSLWAHFGILVCAYFLLIPMARAASRRQKEMSSQRELVTQPTTRAIPDYAS</sequence>
<evidence type="ECO:0000256" key="8">
    <source>
        <dbReference type="SAM" id="MobiDB-lite"/>
    </source>
</evidence>
<dbReference type="PANTHER" id="PTHR20772:SF2">
    <property type="entry name" value="PROTEIN FMP42"/>
    <property type="match status" value="1"/>
</dbReference>
<comment type="subcellular location">
    <subcellularLocation>
        <location evidence="1">Membrane</location>
        <topology evidence="1">Multi-pass membrane protein</topology>
    </subcellularLocation>
</comment>
<dbReference type="InterPro" id="IPR036259">
    <property type="entry name" value="MFS_trans_sf"/>
</dbReference>
<dbReference type="AlphaFoldDB" id="A0A6P6RYJ3"/>
<organism evidence="10 11">
    <name type="scientific">Cyclospora cayetanensis</name>
    <dbReference type="NCBI Taxonomy" id="88456"/>
    <lineage>
        <taxon>Eukaryota</taxon>
        <taxon>Sar</taxon>
        <taxon>Alveolata</taxon>
        <taxon>Apicomplexa</taxon>
        <taxon>Conoidasida</taxon>
        <taxon>Coccidia</taxon>
        <taxon>Eucoccidiorida</taxon>
        <taxon>Eimeriorina</taxon>
        <taxon>Eimeriidae</taxon>
        <taxon>Cyclospora</taxon>
    </lineage>
</organism>
<keyword evidence="7 9" id="KW-0472">Membrane</keyword>
<evidence type="ECO:0000256" key="3">
    <source>
        <dbReference type="ARBA" id="ARBA00022448"/>
    </source>
</evidence>
<evidence type="ECO:0000256" key="2">
    <source>
        <dbReference type="ARBA" id="ARBA00006595"/>
    </source>
</evidence>
<dbReference type="PANTHER" id="PTHR20772">
    <property type="entry name" value="PROTEIN FMP42"/>
    <property type="match status" value="1"/>
</dbReference>
<evidence type="ECO:0000256" key="1">
    <source>
        <dbReference type="ARBA" id="ARBA00004141"/>
    </source>
</evidence>
<keyword evidence="10" id="KW-1185">Reference proteome</keyword>
<keyword evidence="3" id="KW-0813">Transport</keyword>
<dbReference type="OrthoDB" id="330047at2759"/>
<proteinExistence type="inferred from homology"/>
<dbReference type="GO" id="GO:0006865">
    <property type="term" value="P:amino acid transport"/>
    <property type="evidence" value="ECO:0007669"/>
    <property type="project" value="UniProtKB-KW"/>
</dbReference>
<feature type="transmembrane region" description="Helical" evidence="9">
    <location>
        <begin position="469"/>
        <end position="491"/>
    </location>
</feature>
<dbReference type="Proteomes" id="UP000515125">
    <property type="component" value="Unplaced"/>
</dbReference>
<protein>
    <submittedName>
        <fullName evidence="11">Uncharacterized protein LOC34618241</fullName>
    </submittedName>
</protein>
<comment type="similarity">
    <text evidence="2">Belongs to the SLC43A transporter (TC 2.A.1.44) family.</text>
</comment>
<evidence type="ECO:0000256" key="7">
    <source>
        <dbReference type="ARBA" id="ARBA00023136"/>
    </source>
</evidence>
<evidence type="ECO:0000313" key="11">
    <source>
        <dbReference type="RefSeq" id="XP_026192991.1"/>
    </source>
</evidence>
<dbReference type="SUPFAM" id="SSF103473">
    <property type="entry name" value="MFS general substrate transporter"/>
    <property type="match status" value="1"/>
</dbReference>
<reference evidence="11" key="1">
    <citation type="submission" date="2025-08" db="UniProtKB">
        <authorList>
            <consortium name="RefSeq"/>
        </authorList>
    </citation>
    <scope>IDENTIFICATION</scope>
</reference>
<evidence type="ECO:0000256" key="9">
    <source>
        <dbReference type="SAM" id="Phobius"/>
    </source>
</evidence>
<evidence type="ECO:0000256" key="4">
    <source>
        <dbReference type="ARBA" id="ARBA00022692"/>
    </source>
</evidence>
<evidence type="ECO:0000256" key="5">
    <source>
        <dbReference type="ARBA" id="ARBA00022970"/>
    </source>
</evidence>
<dbReference type="InterPro" id="IPR052599">
    <property type="entry name" value="SLC43A_AATransporter"/>
</dbReference>
<feature type="transmembrane region" description="Helical" evidence="9">
    <location>
        <begin position="227"/>
        <end position="248"/>
    </location>
</feature>
<feature type="transmembrane region" description="Helical" evidence="9">
    <location>
        <begin position="169"/>
        <end position="190"/>
    </location>
</feature>